<protein>
    <submittedName>
        <fullName evidence="2">Uncharacterized protein</fullName>
    </submittedName>
</protein>
<accession>D1ALL0</accession>
<sequence length="123" mass="14145">MKRPTPLIVITVLILLFALIKMGALIVYFFTKGVGINYMLYFFIEFLFGLLCFVSGILILLRKKYGYILYRVLIIAMLLVYYVVAKTTDLLDSSKSLDPILIPAILCFILMAIVKKTKYFEPE</sequence>
<keyword evidence="1" id="KW-0472">Membrane</keyword>
<reference evidence="2 3" key="2">
    <citation type="journal article" date="2010" name="Stand. Genomic Sci.">
        <title>Complete genome sequence of Sebaldella termitidis type strain (NCTC 11300).</title>
        <authorList>
            <person name="Harmon-Smith M."/>
            <person name="Celia L."/>
            <person name="Chertkov O."/>
            <person name="Lapidus A."/>
            <person name="Copeland A."/>
            <person name="Glavina Del Rio T."/>
            <person name="Nolan M."/>
            <person name="Lucas S."/>
            <person name="Tice H."/>
            <person name="Cheng J.F."/>
            <person name="Han C."/>
            <person name="Detter J.C."/>
            <person name="Bruce D."/>
            <person name="Goodwin L."/>
            <person name="Pitluck S."/>
            <person name="Pati A."/>
            <person name="Liolios K."/>
            <person name="Ivanova N."/>
            <person name="Mavromatis K."/>
            <person name="Mikhailova N."/>
            <person name="Chen A."/>
            <person name="Palaniappan K."/>
            <person name="Land M."/>
            <person name="Hauser L."/>
            <person name="Chang Y.J."/>
            <person name="Jeffries C.D."/>
            <person name="Brettin T."/>
            <person name="Goker M."/>
            <person name="Beck B."/>
            <person name="Bristow J."/>
            <person name="Eisen J.A."/>
            <person name="Markowitz V."/>
            <person name="Hugenholtz P."/>
            <person name="Kyrpides N.C."/>
            <person name="Klenk H.P."/>
            <person name="Chen F."/>
        </authorList>
    </citation>
    <scope>NUCLEOTIDE SEQUENCE [LARGE SCALE GENOMIC DNA]</scope>
    <source>
        <strain evidence="3">ATCC 33386 / NCTC 11300</strain>
    </source>
</reference>
<organism evidence="2 3">
    <name type="scientific">Sebaldella termitidis (strain ATCC 33386 / NCTC 11300)</name>
    <dbReference type="NCBI Taxonomy" id="526218"/>
    <lineage>
        <taxon>Bacteria</taxon>
        <taxon>Fusobacteriati</taxon>
        <taxon>Fusobacteriota</taxon>
        <taxon>Fusobacteriia</taxon>
        <taxon>Fusobacteriales</taxon>
        <taxon>Leptotrichiaceae</taxon>
        <taxon>Sebaldella</taxon>
    </lineage>
</organism>
<dbReference type="EMBL" id="CP001739">
    <property type="protein sequence ID" value="ACZ09353.1"/>
    <property type="molecule type" value="Genomic_DNA"/>
</dbReference>
<evidence type="ECO:0000256" key="1">
    <source>
        <dbReference type="SAM" id="Phobius"/>
    </source>
</evidence>
<dbReference type="AlphaFoldDB" id="D1ALL0"/>
<gene>
    <name evidence="2" type="ordered locus">Sterm_2500</name>
</gene>
<feature type="transmembrane region" description="Helical" evidence="1">
    <location>
        <begin position="96"/>
        <end position="114"/>
    </location>
</feature>
<reference evidence="3" key="1">
    <citation type="submission" date="2009-09" db="EMBL/GenBank/DDBJ databases">
        <title>The complete chromosome of Sebaldella termitidis ATCC 33386.</title>
        <authorList>
            <consortium name="US DOE Joint Genome Institute (JGI-PGF)"/>
            <person name="Lucas S."/>
            <person name="Copeland A."/>
            <person name="Lapidus A."/>
            <person name="Glavina del Rio T."/>
            <person name="Dalin E."/>
            <person name="Tice H."/>
            <person name="Bruce D."/>
            <person name="Goodwin L."/>
            <person name="Pitluck S."/>
            <person name="Kyrpides N."/>
            <person name="Mavromatis K."/>
            <person name="Ivanova N."/>
            <person name="Mikhailova N."/>
            <person name="Sims D."/>
            <person name="Meincke L."/>
            <person name="Brettin T."/>
            <person name="Detter J.C."/>
            <person name="Han C."/>
            <person name="Larimer F."/>
            <person name="Land M."/>
            <person name="Hauser L."/>
            <person name="Markowitz V."/>
            <person name="Cheng J.F."/>
            <person name="Hugenholtz P."/>
            <person name="Woyke T."/>
            <person name="Wu D."/>
            <person name="Eisen J.A."/>
        </authorList>
    </citation>
    <scope>NUCLEOTIDE SEQUENCE [LARGE SCALE GENOMIC DNA]</scope>
    <source>
        <strain evidence="3">ATCC 33386 / NCTC 11300</strain>
    </source>
</reference>
<dbReference type="RefSeq" id="WP_012861947.1">
    <property type="nucleotide sequence ID" value="NC_013517.1"/>
</dbReference>
<keyword evidence="3" id="KW-1185">Reference proteome</keyword>
<evidence type="ECO:0000313" key="2">
    <source>
        <dbReference type="EMBL" id="ACZ09353.1"/>
    </source>
</evidence>
<dbReference type="KEGG" id="str:Sterm_2500"/>
<dbReference type="Proteomes" id="UP000000845">
    <property type="component" value="Chromosome"/>
</dbReference>
<proteinExistence type="predicted"/>
<dbReference type="HOGENOM" id="CLU_2013672_0_0_0"/>
<keyword evidence="1" id="KW-1133">Transmembrane helix</keyword>
<name>D1ALL0_SEBTE</name>
<feature type="transmembrane region" description="Helical" evidence="1">
    <location>
        <begin position="7"/>
        <end position="30"/>
    </location>
</feature>
<feature type="transmembrane region" description="Helical" evidence="1">
    <location>
        <begin position="68"/>
        <end position="84"/>
    </location>
</feature>
<evidence type="ECO:0000313" key="3">
    <source>
        <dbReference type="Proteomes" id="UP000000845"/>
    </source>
</evidence>
<keyword evidence="1" id="KW-0812">Transmembrane</keyword>
<feature type="transmembrane region" description="Helical" evidence="1">
    <location>
        <begin position="36"/>
        <end position="61"/>
    </location>
</feature>